<dbReference type="Proteomes" id="UP001275315">
    <property type="component" value="Unassembled WGS sequence"/>
</dbReference>
<reference evidence="1 2" key="1">
    <citation type="submission" date="2023-10" db="EMBL/GenBank/DDBJ databases">
        <title>Virgibacillus soli CC-YMP-6 genome.</title>
        <authorList>
            <person name="Miliotis G."/>
            <person name="Sengupta P."/>
            <person name="Hameed A."/>
            <person name="Chuvochina M."/>
            <person name="Mcdonagh F."/>
            <person name="Simpson A.C."/>
            <person name="Singh N.K."/>
            <person name="Rekha P.D."/>
            <person name="Raman K."/>
            <person name="Hugenholtz P."/>
            <person name="Venkateswaran K."/>
        </authorList>
    </citation>
    <scope>NUCLEOTIDE SEQUENCE [LARGE SCALE GENOMIC DNA]</scope>
    <source>
        <strain evidence="1 2">CC-YMP-6</strain>
    </source>
</reference>
<comment type="caution">
    <text evidence="1">The sequence shown here is derived from an EMBL/GenBank/DDBJ whole genome shotgun (WGS) entry which is preliminary data.</text>
</comment>
<name>A0ABU5CSR5_9BACI</name>
<gene>
    <name evidence="1" type="ORF">RWD45_12775</name>
</gene>
<proteinExistence type="predicted"/>
<evidence type="ECO:0000313" key="1">
    <source>
        <dbReference type="EMBL" id="MDY0409280.1"/>
    </source>
</evidence>
<dbReference type="SUPFAM" id="SSF63520">
    <property type="entry name" value="PTS-regulatory domain, PRD"/>
    <property type="match status" value="1"/>
</dbReference>
<dbReference type="InterPro" id="IPR036634">
    <property type="entry name" value="PRD_sf"/>
</dbReference>
<evidence type="ECO:0000313" key="2">
    <source>
        <dbReference type="Proteomes" id="UP001275315"/>
    </source>
</evidence>
<keyword evidence="2" id="KW-1185">Reference proteome</keyword>
<dbReference type="EMBL" id="JAWDIQ010000002">
    <property type="protein sequence ID" value="MDY0409280.1"/>
    <property type="molecule type" value="Genomic_DNA"/>
</dbReference>
<sequence>MIHYLSFVIPKEGWYIFLSNFQKPSISSDDQSIRPYLIFDVPLMNLFIRLLHDYEENFKIEFTDDVLYNIVVWLHFFIKRIKKQA</sequence>
<protein>
    <submittedName>
        <fullName evidence="1">Uncharacterized protein</fullName>
    </submittedName>
</protein>
<dbReference type="RefSeq" id="WP_320380080.1">
    <property type="nucleotide sequence ID" value="NZ_JAWDIQ010000002.1"/>
</dbReference>
<organism evidence="1 2">
    <name type="scientific">Paracerasibacillus soli</name>
    <dbReference type="NCBI Taxonomy" id="480284"/>
    <lineage>
        <taxon>Bacteria</taxon>
        <taxon>Bacillati</taxon>
        <taxon>Bacillota</taxon>
        <taxon>Bacilli</taxon>
        <taxon>Bacillales</taxon>
        <taxon>Bacillaceae</taxon>
        <taxon>Paracerasibacillus</taxon>
    </lineage>
</organism>
<accession>A0ABU5CSR5</accession>